<dbReference type="Pfam" id="PF05693">
    <property type="entry name" value="Glycogen_syn"/>
    <property type="match status" value="2"/>
</dbReference>
<dbReference type="EC" id="2.4.1.11" evidence="9"/>
<dbReference type="InterPro" id="IPR008631">
    <property type="entry name" value="Glycogen_synth"/>
</dbReference>
<dbReference type="GeneTree" id="ENSGT00390000018612"/>
<evidence type="ECO:0000256" key="7">
    <source>
        <dbReference type="ARBA" id="ARBA00043883"/>
    </source>
</evidence>
<name>A0A8C8D8M0_ONCTS</name>
<comment type="catalytic activity">
    <reaction evidence="8">
        <text>[(1-&gt;4)-alpha-D-glucosyl](n) + UDP-alpha-D-glucose = [(1-&gt;4)-alpha-D-glucosyl](n+1) + UDP + H(+)</text>
        <dbReference type="Rhea" id="RHEA:18549"/>
        <dbReference type="Rhea" id="RHEA-COMP:9584"/>
        <dbReference type="Rhea" id="RHEA-COMP:9587"/>
        <dbReference type="ChEBI" id="CHEBI:15378"/>
        <dbReference type="ChEBI" id="CHEBI:15444"/>
        <dbReference type="ChEBI" id="CHEBI:58223"/>
        <dbReference type="ChEBI" id="CHEBI:58885"/>
        <dbReference type="EC" id="2.4.1.11"/>
    </reaction>
    <physiologicalReaction direction="left-to-right" evidence="8">
        <dbReference type="Rhea" id="RHEA:18550"/>
    </physiologicalReaction>
</comment>
<dbReference type="UniPathway" id="UPA00164"/>
<dbReference type="Gene3D" id="3.40.50.2000">
    <property type="entry name" value="Glycogen Phosphorylase B"/>
    <property type="match status" value="2"/>
</dbReference>
<keyword evidence="3" id="KW-0021">Allosteric enzyme</keyword>
<keyword evidence="4 9" id="KW-0328">Glycosyltransferase</keyword>
<dbReference type="GO" id="GO:0004373">
    <property type="term" value="F:alpha-1,4-glucan glucosyltransferase (UDP-glucose donor) activity"/>
    <property type="evidence" value="ECO:0007669"/>
    <property type="project" value="UniProtKB-EC"/>
</dbReference>
<dbReference type="PANTHER" id="PTHR10176:SF1">
    <property type="entry name" value="GLYCOGEN [STARCH] SYNTHASE, LIVER"/>
    <property type="match status" value="1"/>
</dbReference>
<evidence type="ECO:0000256" key="9">
    <source>
        <dbReference type="RuleBase" id="RU363104"/>
    </source>
</evidence>
<organism evidence="10 11">
    <name type="scientific">Oncorhynchus tshawytscha</name>
    <name type="common">Chinook salmon</name>
    <name type="synonym">Salmo tshawytscha</name>
    <dbReference type="NCBI Taxonomy" id="74940"/>
    <lineage>
        <taxon>Eukaryota</taxon>
        <taxon>Metazoa</taxon>
        <taxon>Chordata</taxon>
        <taxon>Craniata</taxon>
        <taxon>Vertebrata</taxon>
        <taxon>Euteleostomi</taxon>
        <taxon>Actinopterygii</taxon>
        <taxon>Neopterygii</taxon>
        <taxon>Teleostei</taxon>
        <taxon>Protacanthopterygii</taxon>
        <taxon>Salmoniformes</taxon>
        <taxon>Salmonidae</taxon>
        <taxon>Salmoninae</taxon>
        <taxon>Oncorhynchus</taxon>
    </lineage>
</organism>
<keyword evidence="11" id="KW-1185">Reference proteome</keyword>
<evidence type="ECO:0000256" key="3">
    <source>
        <dbReference type="ARBA" id="ARBA00022533"/>
    </source>
</evidence>
<sequence length="464" mass="52636">DEWGENLFMMGSFYEHNFKTQVEQCEPPKPSHQESYADTVNANGVDCGRWLIEGSPYVVLFDTGSAAWNLDRWKGDLEANVFGSMVAWFFKELTDQLGDSPNVLDHFHEWQAGGGLILCCLRKIPLPTILTTHATLLGQYLCAGNVDFYNKLDKLNIDQEAGEGQVYHRYCLERAAVHCAHVFATVLYNCTPIEHKVTEQGYLILNRLGFSLSTPCMSSQNLHSTSQVEVFFIMPAKTNNFNVEMLKGQAVCKQLWYVSATHNGSPHGVLGDIPVLDTILDRDDFTVTKRAIYATQRHTLPPVTTHSVRDDTSDPILANVGRIGLFSARTDRVKVLFHPEFLSPTSPLLPMDNGEFVRGCRLGVFPSYYEPWEYTPAECTVMGDTQCDHQPVWLRLLFGGTCVRHHSMRYVQYMRTHLFSFITKSVHSLIDLLWKSSDIFGEFPENPEEQSDSLFYNPYFKSAV</sequence>
<reference evidence="10" key="2">
    <citation type="submission" date="2025-09" db="UniProtKB">
        <authorList>
            <consortium name="Ensembl"/>
        </authorList>
    </citation>
    <scope>IDENTIFICATION</scope>
</reference>
<keyword evidence="6 9" id="KW-0320">Glycogen biosynthesis</keyword>
<evidence type="ECO:0000256" key="6">
    <source>
        <dbReference type="ARBA" id="ARBA00023056"/>
    </source>
</evidence>
<comment type="pathway">
    <text evidence="1 9">Glycan biosynthesis; glycogen biosynthesis.</text>
</comment>
<comment type="function">
    <text evidence="7">Glycogen synthase participates in the glycogen biosynthetic process along with glycogenin and glycogen branching enzyme. Extends the primer composed of a few glucose units formed by glycogenin by adding new glucose units to it. In this context, glycogen synthase transfers the glycosyl residue from UDP-Glc to the non-reducing end of alpha-1,4-glucan.</text>
</comment>
<evidence type="ECO:0000256" key="2">
    <source>
        <dbReference type="ARBA" id="ARBA00010686"/>
    </source>
</evidence>
<reference evidence="10" key="1">
    <citation type="submission" date="2025-08" db="UniProtKB">
        <authorList>
            <consortium name="Ensembl"/>
        </authorList>
    </citation>
    <scope>IDENTIFICATION</scope>
</reference>
<dbReference type="GO" id="GO:0005978">
    <property type="term" value="P:glycogen biosynthetic process"/>
    <property type="evidence" value="ECO:0007669"/>
    <property type="project" value="UniProtKB-UniPathway"/>
</dbReference>
<comment type="function">
    <text evidence="9">Transfers the glycosyl residue from UDP-Glc to the non-reducing end of alpha-1,4-glucan.</text>
</comment>
<evidence type="ECO:0000313" key="11">
    <source>
        <dbReference type="Proteomes" id="UP000694402"/>
    </source>
</evidence>
<evidence type="ECO:0000256" key="8">
    <source>
        <dbReference type="ARBA" id="ARBA00047345"/>
    </source>
</evidence>
<keyword evidence="5 9" id="KW-0808">Transferase</keyword>
<dbReference type="PANTHER" id="PTHR10176">
    <property type="entry name" value="GLYCOGEN SYNTHASE"/>
    <property type="match status" value="1"/>
</dbReference>
<dbReference type="Gene3D" id="6.10.260.10">
    <property type="match status" value="1"/>
</dbReference>
<proteinExistence type="inferred from homology"/>
<gene>
    <name evidence="10" type="primary">GYS2</name>
</gene>
<evidence type="ECO:0000256" key="4">
    <source>
        <dbReference type="ARBA" id="ARBA00022676"/>
    </source>
</evidence>
<protein>
    <recommendedName>
        <fullName evidence="9">Glycogen [starch] synthase</fullName>
        <ecNumber evidence="9">2.4.1.11</ecNumber>
    </recommendedName>
</protein>
<dbReference type="Ensembl" id="ENSOTST00005021600.2">
    <property type="protein sequence ID" value="ENSOTSP00005019869.1"/>
    <property type="gene ID" value="ENSOTSG00005009641.2"/>
</dbReference>
<evidence type="ECO:0000313" key="10">
    <source>
        <dbReference type="Ensembl" id="ENSOTSP00005019869.1"/>
    </source>
</evidence>
<accession>A0A8C8D8M0</accession>
<evidence type="ECO:0000256" key="5">
    <source>
        <dbReference type="ARBA" id="ARBA00022679"/>
    </source>
</evidence>
<dbReference type="GO" id="GO:0005737">
    <property type="term" value="C:cytoplasm"/>
    <property type="evidence" value="ECO:0007669"/>
    <property type="project" value="TreeGrafter"/>
</dbReference>
<dbReference type="AlphaFoldDB" id="A0A8C8D8M0"/>
<evidence type="ECO:0000256" key="1">
    <source>
        <dbReference type="ARBA" id="ARBA00004964"/>
    </source>
</evidence>
<dbReference type="Proteomes" id="UP000694402">
    <property type="component" value="Unassembled WGS sequence"/>
</dbReference>
<comment type="similarity">
    <text evidence="2 9">Belongs to the glycosyltransferase 3 family.</text>
</comment>